<proteinExistence type="predicted"/>
<evidence type="ECO:0000313" key="1">
    <source>
        <dbReference type="EMBL" id="MCG2588167.1"/>
    </source>
</evidence>
<gene>
    <name evidence="1" type="ORF">L6773_06290</name>
</gene>
<keyword evidence="2" id="KW-1185">Reference proteome</keyword>
<sequence>MENLDRKQALILLHAVADGEASEAEKKAFFEFIKDHPDIEKEYQQVLELKMALTDKLSKECPEYLRNRILNALNSEKEQLLDQECETSASDQSVLSSVFTGTSGKIFRYLSAAAVVLIFSLITLQVLENTDMQTSANEIIVEQMAAEHFVKSSGSMIEPHYSSSSVSEAETYLSSEHGIDLTIPEIEGAEFAGIVFADFIEEFNTPMLEYIQPEIGETIYVFAFDLTQVEEHSILKRDENAVQSCQKSEDFYVAEIDGYHVVSWHWDDDWYTAISNHDGYALASLVGPLNTSSR</sequence>
<dbReference type="EMBL" id="JAKLWS010000005">
    <property type="protein sequence ID" value="MCG2588167.1"/>
    <property type="molecule type" value="Genomic_DNA"/>
</dbReference>
<name>A0ABS9KBD8_9BACT</name>
<dbReference type="RefSeq" id="WP_237853011.1">
    <property type="nucleotide sequence ID" value="NZ_JAKLWS010000005.1"/>
</dbReference>
<reference evidence="1" key="1">
    <citation type="submission" date="2022-01" db="EMBL/GenBank/DDBJ databases">
        <authorList>
            <person name="Wang Y."/>
        </authorList>
    </citation>
    <scope>NUCLEOTIDE SEQUENCE</scope>
    <source>
        <strain evidence="1">WB101</strain>
    </source>
</reference>
<comment type="caution">
    <text evidence="1">The sequence shown here is derived from an EMBL/GenBank/DDBJ whole genome shotgun (WGS) entry which is preliminary data.</text>
</comment>
<organism evidence="1 2">
    <name type="scientific">Rhodohalobacter sulfatireducens</name>
    <dbReference type="NCBI Taxonomy" id="2911366"/>
    <lineage>
        <taxon>Bacteria</taxon>
        <taxon>Pseudomonadati</taxon>
        <taxon>Balneolota</taxon>
        <taxon>Balneolia</taxon>
        <taxon>Balneolales</taxon>
        <taxon>Balneolaceae</taxon>
        <taxon>Rhodohalobacter</taxon>
    </lineage>
</organism>
<accession>A0ABS9KBD8</accession>
<evidence type="ECO:0008006" key="3">
    <source>
        <dbReference type="Google" id="ProtNLM"/>
    </source>
</evidence>
<evidence type="ECO:0000313" key="2">
    <source>
        <dbReference type="Proteomes" id="UP001165366"/>
    </source>
</evidence>
<protein>
    <recommendedName>
        <fullName evidence="3">Anti-sigma factor</fullName>
    </recommendedName>
</protein>
<dbReference type="Proteomes" id="UP001165366">
    <property type="component" value="Unassembled WGS sequence"/>
</dbReference>
<reference evidence="1" key="2">
    <citation type="submission" date="2024-05" db="EMBL/GenBank/DDBJ databases">
        <title>Rhodohalobacter halophilus gen. nov., sp. nov., a moderately halophilic member of the family Balneolaceae.</title>
        <authorList>
            <person name="Xia J."/>
        </authorList>
    </citation>
    <scope>NUCLEOTIDE SEQUENCE</scope>
    <source>
        <strain evidence="1">WB101</strain>
    </source>
</reference>